<organism evidence="2 3">
    <name type="scientific">Mytilus edulis</name>
    <name type="common">Blue mussel</name>
    <dbReference type="NCBI Taxonomy" id="6550"/>
    <lineage>
        <taxon>Eukaryota</taxon>
        <taxon>Metazoa</taxon>
        <taxon>Spiralia</taxon>
        <taxon>Lophotrochozoa</taxon>
        <taxon>Mollusca</taxon>
        <taxon>Bivalvia</taxon>
        <taxon>Autobranchia</taxon>
        <taxon>Pteriomorphia</taxon>
        <taxon>Mytilida</taxon>
        <taxon>Mytiloidea</taxon>
        <taxon>Mytilidae</taxon>
        <taxon>Mytilinae</taxon>
        <taxon>Mytilus</taxon>
    </lineage>
</organism>
<comment type="caution">
    <text evidence="2">The sequence shown here is derived from an EMBL/GenBank/DDBJ whole genome shotgun (WGS) entry which is preliminary data.</text>
</comment>
<dbReference type="EMBL" id="CAJPWZ010002017">
    <property type="protein sequence ID" value="CAG2229180.1"/>
    <property type="molecule type" value="Genomic_DNA"/>
</dbReference>
<evidence type="ECO:0000256" key="1">
    <source>
        <dbReference type="SAM" id="MobiDB-lite"/>
    </source>
</evidence>
<name>A0A8S3T5T3_MYTED</name>
<keyword evidence="3" id="KW-1185">Reference proteome</keyword>
<sequence length="150" mass="17250">MYLKRQTRIQITHHQHNEIIADNSRNDMHLQLSEEGNNSVYDIIDESAMSKTLQPSNFGTQHSYLDVTYSQNTTMNDHDNLNIICLSGISSQWQQVQTTNLRKQRSSFKESVISRQGALVSAYSDGNLRPRSFEHHTGINKMRKKQGTLN</sequence>
<accession>A0A8S3T5T3</accession>
<dbReference type="OrthoDB" id="6126768at2759"/>
<dbReference type="AlphaFoldDB" id="A0A8S3T5T3"/>
<reference evidence="2" key="1">
    <citation type="submission" date="2021-03" db="EMBL/GenBank/DDBJ databases">
        <authorList>
            <person name="Bekaert M."/>
        </authorList>
    </citation>
    <scope>NUCLEOTIDE SEQUENCE</scope>
</reference>
<gene>
    <name evidence="2" type="ORF">MEDL_42093</name>
</gene>
<dbReference type="Proteomes" id="UP000683360">
    <property type="component" value="Unassembled WGS sequence"/>
</dbReference>
<proteinExistence type="predicted"/>
<feature type="compositionally biased region" description="Basic residues" evidence="1">
    <location>
        <begin position="141"/>
        <end position="150"/>
    </location>
</feature>
<feature type="region of interest" description="Disordered" evidence="1">
    <location>
        <begin position="130"/>
        <end position="150"/>
    </location>
</feature>
<protein>
    <submittedName>
        <fullName evidence="2">Uncharacterized protein</fullName>
    </submittedName>
</protein>
<evidence type="ECO:0000313" key="2">
    <source>
        <dbReference type="EMBL" id="CAG2229180.1"/>
    </source>
</evidence>
<evidence type="ECO:0000313" key="3">
    <source>
        <dbReference type="Proteomes" id="UP000683360"/>
    </source>
</evidence>